<evidence type="ECO:0000313" key="2">
    <source>
        <dbReference type="EMBL" id="MBW7457724.1"/>
    </source>
</evidence>
<keyword evidence="3" id="KW-1185">Reference proteome</keyword>
<proteinExistence type="predicted"/>
<protein>
    <submittedName>
        <fullName evidence="2">Phosphotransferase</fullName>
    </submittedName>
</protein>
<dbReference type="Proteomes" id="UP001519887">
    <property type="component" value="Unassembled WGS sequence"/>
</dbReference>
<sequence>MDMIDNPNINDLLDQASRCGLQLDPASAKINESGLDFQAMFADTADGVPWVIRRPRRLDVIDSADYESKVLHLIRNKLPVQVPDWKVHTADLIAYPMLEGVPAASINAQTKSYDWVINPQSLSAVFVQSLAAAMAALHRINHEEAASAGIRVLQPDEARRTLSIRMDRVKANFGV</sequence>
<dbReference type="InterPro" id="IPR011009">
    <property type="entry name" value="Kinase-like_dom_sf"/>
</dbReference>
<gene>
    <name evidence="2" type="ORF">K0U00_27145</name>
</gene>
<reference evidence="2 3" key="1">
    <citation type="submission" date="2021-07" db="EMBL/GenBank/DDBJ databases">
        <title>Paenibacillus radiodurans sp. nov., isolated from the southeastern edge of Tengger Desert.</title>
        <authorList>
            <person name="Zhang G."/>
        </authorList>
    </citation>
    <scope>NUCLEOTIDE SEQUENCE [LARGE SCALE GENOMIC DNA]</scope>
    <source>
        <strain evidence="2 3">CCM 7311</strain>
    </source>
</reference>
<dbReference type="InterPro" id="IPR002575">
    <property type="entry name" value="Aminoglycoside_PTrfase"/>
</dbReference>
<comment type="caution">
    <text evidence="2">The sequence shown here is derived from an EMBL/GenBank/DDBJ whole genome shotgun (WGS) entry which is preliminary data.</text>
</comment>
<dbReference type="SUPFAM" id="SSF56112">
    <property type="entry name" value="Protein kinase-like (PK-like)"/>
    <property type="match status" value="1"/>
</dbReference>
<dbReference type="Pfam" id="PF01636">
    <property type="entry name" value="APH"/>
    <property type="match status" value="1"/>
</dbReference>
<dbReference type="Gene3D" id="3.30.200.20">
    <property type="entry name" value="Phosphorylase Kinase, domain 1"/>
    <property type="match status" value="1"/>
</dbReference>
<organism evidence="2 3">
    <name type="scientific">Paenibacillus sepulcri</name>
    <dbReference type="NCBI Taxonomy" id="359917"/>
    <lineage>
        <taxon>Bacteria</taxon>
        <taxon>Bacillati</taxon>
        <taxon>Bacillota</taxon>
        <taxon>Bacilli</taxon>
        <taxon>Bacillales</taxon>
        <taxon>Paenibacillaceae</taxon>
        <taxon>Paenibacillus</taxon>
    </lineage>
</organism>
<accession>A0ABS7C9Y7</accession>
<feature type="domain" description="Aminoglycoside phosphotransferase" evidence="1">
    <location>
        <begin position="29"/>
        <end position="173"/>
    </location>
</feature>
<feature type="non-terminal residue" evidence="2">
    <location>
        <position position="175"/>
    </location>
</feature>
<evidence type="ECO:0000313" key="3">
    <source>
        <dbReference type="Proteomes" id="UP001519887"/>
    </source>
</evidence>
<evidence type="ECO:0000259" key="1">
    <source>
        <dbReference type="Pfam" id="PF01636"/>
    </source>
</evidence>
<dbReference type="EMBL" id="JAHZIK010000941">
    <property type="protein sequence ID" value="MBW7457724.1"/>
    <property type="molecule type" value="Genomic_DNA"/>
</dbReference>
<name>A0ABS7C9Y7_9BACL</name>